<dbReference type="Proteomes" id="UP001235760">
    <property type="component" value="Unassembled WGS sequence"/>
</dbReference>
<evidence type="ECO:0000259" key="1">
    <source>
        <dbReference type="Pfam" id="PF02518"/>
    </source>
</evidence>
<dbReference type="InterPro" id="IPR003594">
    <property type="entry name" value="HATPase_dom"/>
</dbReference>
<sequence length="142" mass="15509">MTAEQATRDELTLTVGHEGDVAHVIASVMRFCSEHNHDSVFAAHVATASSELANNLWMHTPDGGQIRLRWLETGLRRGVELRADDRGPGIPDLSLAMTEGYSTGGGMGCGLPGVERLMDDFDIRSQPGSGTQVVTHKWLRRR</sequence>
<keyword evidence="2" id="KW-0547">Nucleotide-binding</keyword>
<feature type="domain" description="Histidine kinase/HSP90-like ATPase" evidence="1">
    <location>
        <begin position="46"/>
        <end position="136"/>
    </location>
</feature>
<dbReference type="EMBL" id="JAUZEE010000003">
    <property type="protein sequence ID" value="MDP4300446.1"/>
    <property type="molecule type" value="Genomic_DNA"/>
</dbReference>
<evidence type="ECO:0000313" key="3">
    <source>
        <dbReference type="Proteomes" id="UP001235760"/>
    </source>
</evidence>
<name>A0ABT9G218_LEPDI</name>
<protein>
    <submittedName>
        <fullName evidence="2">ATP-binding protein</fullName>
    </submittedName>
</protein>
<proteinExistence type="predicted"/>
<dbReference type="SUPFAM" id="SSF55874">
    <property type="entry name" value="ATPase domain of HSP90 chaperone/DNA topoisomerase II/histidine kinase"/>
    <property type="match status" value="1"/>
</dbReference>
<keyword evidence="2" id="KW-0067">ATP-binding</keyword>
<dbReference type="GO" id="GO:0005524">
    <property type="term" value="F:ATP binding"/>
    <property type="evidence" value="ECO:0007669"/>
    <property type="project" value="UniProtKB-KW"/>
</dbReference>
<comment type="caution">
    <text evidence="2">The sequence shown here is derived from an EMBL/GenBank/DDBJ whole genome shotgun (WGS) entry which is preliminary data.</text>
</comment>
<evidence type="ECO:0000313" key="2">
    <source>
        <dbReference type="EMBL" id="MDP4300446.1"/>
    </source>
</evidence>
<gene>
    <name evidence="2" type="ORF">Q8X39_07345</name>
</gene>
<organism evidence="2 3">
    <name type="scientific">Leptothrix discophora</name>
    <dbReference type="NCBI Taxonomy" id="89"/>
    <lineage>
        <taxon>Bacteria</taxon>
        <taxon>Pseudomonadati</taxon>
        <taxon>Pseudomonadota</taxon>
        <taxon>Betaproteobacteria</taxon>
        <taxon>Burkholderiales</taxon>
        <taxon>Sphaerotilaceae</taxon>
        <taxon>Leptothrix</taxon>
    </lineage>
</organism>
<dbReference type="RefSeq" id="WP_305749003.1">
    <property type="nucleotide sequence ID" value="NZ_JAUZEE010000003.1"/>
</dbReference>
<dbReference type="Pfam" id="PF02518">
    <property type="entry name" value="HATPase_c"/>
    <property type="match status" value="1"/>
</dbReference>
<dbReference type="Gene3D" id="3.30.565.10">
    <property type="entry name" value="Histidine kinase-like ATPase, C-terminal domain"/>
    <property type="match status" value="1"/>
</dbReference>
<accession>A0ABT9G218</accession>
<reference evidence="2 3" key="1">
    <citation type="submission" date="2023-08" db="EMBL/GenBank/DDBJ databases">
        <authorList>
            <person name="Roldan D.M."/>
            <person name="Menes R.J."/>
        </authorList>
    </citation>
    <scope>NUCLEOTIDE SEQUENCE [LARGE SCALE GENOMIC DNA]</scope>
    <source>
        <strain evidence="2 3">CCM 2812</strain>
    </source>
</reference>
<dbReference type="InterPro" id="IPR036890">
    <property type="entry name" value="HATPase_C_sf"/>
</dbReference>
<keyword evidence="3" id="KW-1185">Reference proteome</keyword>